<accession>A0A1I0Z4A1</accession>
<dbReference type="PANTHER" id="PTHR30201">
    <property type="entry name" value="TRIPHOSPHORIBOSYL-DEPHOSPHO-COA SYNTHASE"/>
    <property type="match status" value="1"/>
</dbReference>
<organism evidence="7 8">
    <name type="scientific">Clostridium frigidicarnis</name>
    <dbReference type="NCBI Taxonomy" id="84698"/>
    <lineage>
        <taxon>Bacteria</taxon>
        <taxon>Bacillati</taxon>
        <taxon>Bacillota</taxon>
        <taxon>Clostridia</taxon>
        <taxon>Eubacteriales</taxon>
        <taxon>Clostridiaceae</taxon>
        <taxon>Clostridium</taxon>
    </lineage>
</organism>
<evidence type="ECO:0000256" key="1">
    <source>
        <dbReference type="ARBA" id="ARBA00001210"/>
    </source>
</evidence>
<evidence type="ECO:0000256" key="5">
    <source>
        <dbReference type="ARBA" id="ARBA00022840"/>
    </source>
</evidence>
<dbReference type="GO" id="GO:0005524">
    <property type="term" value="F:ATP binding"/>
    <property type="evidence" value="ECO:0007669"/>
    <property type="project" value="UniProtKB-KW"/>
</dbReference>
<keyword evidence="3" id="KW-0808">Transferase</keyword>
<evidence type="ECO:0000313" key="7">
    <source>
        <dbReference type="EMBL" id="SFB20445.1"/>
    </source>
</evidence>
<dbReference type="PANTHER" id="PTHR30201:SF2">
    <property type="entry name" value="2-(5''-TRIPHOSPHORIBOSYL)-3'-DEPHOSPHOCOENZYME-A SYNTHASE"/>
    <property type="match status" value="1"/>
</dbReference>
<protein>
    <recommendedName>
        <fullName evidence="2">triphosphoribosyl-dephospho-CoA synthase</fullName>
        <ecNumber evidence="2">2.4.2.52</ecNumber>
    </recommendedName>
</protein>
<keyword evidence="6" id="KW-0812">Transmembrane</keyword>
<dbReference type="RefSeq" id="WP_090041575.1">
    <property type="nucleotide sequence ID" value="NZ_FOKI01000017.1"/>
</dbReference>
<dbReference type="Pfam" id="PF01874">
    <property type="entry name" value="CitG"/>
    <property type="match status" value="1"/>
</dbReference>
<reference evidence="7 8" key="1">
    <citation type="submission" date="2016-10" db="EMBL/GenBank/DDBJ databases">
        <authorList>
            <person name="de Groot N.N."/>
        </authorList>
    </citation>
    <scope>NUCLEOTIDE SEQUENCE [LARGE SCALE GENOMIC DNA]</scope>
    <source>
        <strain evidence="7 8">DSM 12271</strain>
    </source>
</reference>
<keyword evidence="5" id="KW-0067">ATP-binding</keyword>
<proteinExistence type="predicted"/>
<dbReference type="EMBL" id="FOKI01000017">
    <property type="protein sequence ID" value="SFB20445.1"/>
    <property type="molecule type" value="Genomic_DNA"/>
</dbReference>
<dbReference type="InterPro" id="IPR002736">
    <property type="entry name" value="CitG"/>
</dbReference>
<evidence type="ECO:0000256" key="6">
    <source>
        <dbReference type="SAM" id="Phobius"/>
    </source>
</evidence>
<evidence type="ECO:0000256" key="2">
    <source>
        <dbReference type="ARBA" id="ARBA00012074"/>
    </source>
</evidence>
<keyword evidence="6" id="KW-1133">Transmembrane helix</keyword>
<comment type="catalytic activity">
    <reaction evidence="1">
        <text>3'-dephospho-CoA + ATP = 2'-(5''-triphospho-alpha-D-ribosyl)-3'-dephospho-CoA + adenine</text>
        <dbReference type="Rhea" id="RHEA:15117"/>
        <dbReference type="ChEBI" id="CHEBI:16708"/>
        <dbReference type="ChEBI" id="CHEBI:30616"/>
        <dbReference type="ChEBI" id="CHEBI:57328"/>
        <dbReference type="ChEBI" id="CHEBI:61378"/>
        <dbReference type="EC" id="2.4.2.52"/>
    </reaction>
</comment>
<dbReference type="InterPro" id="IPR017551">
    <property type="entry name" value="TriPribosyl-deP-CoA_syn_CitG"/>
</dbReference>
<dbReference type="GO" id="GO:0046917">
    <property type="term" value="F:triphosphoribosyl-dephospho-CoA synthase activity"/>
    <property type="evidence" value="ECO:0007669"/>
    <property type="project" value="UniProtKB-EC"/>
</dbReference>
<evidence type="ECO:0000256" key="3">
    <source>
        <dbReference type="ARBA" id="ARBA00022679"/>
    </source>
</evidence>
<dbReference type="OrthoDB" id="114886at2"/>
<evidence type="ECO:0000256" key="4">
    <source>
        <dbReference type="ARBA" id="ARBA00022741"/>
    </source>
</evidence>
<keyword evidence="8" id="KW-1185">Reference proteome</keyword>
<dbReference type="AlphaFoldDB" id="A0A1I0Z4A1"/>
<dbReference type="STRING" id="84698.SAMN04488528_101755"/>
<dbReference type="GO" id="GO:0051191">
    <property type="term" value="P:prosthetic group biosynthetic process"/>
    <property type="evidence" value="ECO:0007669"/>
    <property type="project" value="TreeGrafter"/>
</dbReference>
<dbReference type="Proteomes" id="UP000198619">
    <property type="component" value="Unassembled WGS sequence"/>
</dbReference>
<keyword evidence="4" id="KW-0547">Nucleotide-binding</keyword>
<dbReference type="Gene3D" id="1.10.4200.10">
    <property type="entry name" value="Triphosphoribosyl-dephospho-CoA protein"/>
    <property type="match status" value="1"/>
</dbReference>
<evidence type="ECO:0000313" key="8">
    <source>
        <dbReference type="Proteomes" id="UP000198619"/>
    </source>
</evidence>
<dbReference type="NCBIfam" id="TIGR03125">
    <property type="entry name" value="citrate_citG"/>
    <property type="match status" value="1"/>
</dbReference>
<name>A0A1I0Z4A1_9CLOT</name>
<dbReference type="EC" id="2.4.2.52" evidence="2"/>
<keyword evidence="6" id="KW-0472">Membrane</keyword>
<gene>
    <name evidence="7" type="ORF">SAMN04488528_101755</name>
</gene>
<feature type="transmembrane region" description="Helical" evidence="6">
    <location>
        <begin position="109"/>
        <end position="127"/>
    </location>
</feature>
<sequence>MKNLLKIEDKIVSEELIFRIVELAQKAILYEVSSYPTPGLVSPVSNGCHTDMNFYTFIDSTMSLNKYFLKTCIVSLENCDYDVIFNKLRDIGIEAETDMLERTNGVNTHKGMIFIMIVTISAIIINIKKHGKFINIRDEIKNLTKDLSKKDFDKLDEKKKLTYGEKLFIKYNLKGIRGEVEEGLPIIFNVALKTFKESSNLNINDRLVQTLISIMAVNDDTTVLHRKDIDMLYYIKQCCKNILNIGGMNSTSGRLSIDELDKELSVHRISPGGSADLLALTMFLSDVEKIIFN</sequence>